<proteinExistence type="predicted"/>
<protein>
    <submittedName>
        <fullName evidence="1">Uncharacterized protein</fullName>
    </submittedName>
</protein>
<comment type="caution">
    <text evidence="1">The sequence shown here is derived from an EMBL/GenBank/DDBJ whole genome shotgun (WGS) entry which is preliminary data.</text>
</comment>
<reference evidence="1 2" key="1">
    <citation type="submission" date="2020-08" db="EMBL/GenBank/DDBJ databases">
        <title>Genomic Encyclopedia of Type Strains, Phase IV (KMG-V): Genome sequencing to study the core and pangenomes of soil and plant-associated prokaryotes.</title>
        <authorList>
            <person name="Whitman W."/>
        </authorList>
    </citation>
    <scope>NUCLEOTIDE SEQUENCE [LARGE SCALE GENOMIC DNA]</scope>
    <source>
        <strain evidence="1 2">X5P2</strain>
    </source>
</reference>
<keyword evidence="2" id="KW-1185">Reference proteome</keyword>
<dbReference type="EMBL" id="JACHEB010000012">
    <property type="protein sequence ID" value="MBB5330923.1"/>
    <property type="molecule type" value="Genomic_DNA"/>
</dbReference>
<sequence>MDPDRGGSLQEFAAALNKANFYELLAVAMVLNFRNRYKNRYGGKK</sequence>
<dbReference type="Proteomes" id="UP000535182">
    <property type="component" value="Unassembled WGS sequence"/>
</dbReference>
<evidence type="ECO:0000313" key="2">
    <source>
        <dbReference type="Proteomes" id="UP000535182"/>
    </source>
</evidence>
<name>A0A9X0U5Y0_9BACT</name>
<accession>A0A9X0U5Y0</accession>
<dbReference type="AlphaFoldDB" id="A0A9X0U5Y0"/>
<evidence type="ECO:0000313" key="1">
    <source>
        <dbReference type="EMBL" id="MBB5330923.1"/>
    </source>
</evidence>
<gene>
    <name evidence="1" type="ORF">HDF14_004560</name>
</gene>
<organism evidence="1 2">
    <name type="scientific">Tunturiibacter gelidiferens</name>
    <dbReference type="NCBI Taxonomy" id="3069689"/>
    <lineage>
        <taxon>Bacteria</taxon>
        <taxon>Pseudomonadati</taxon>
        <taxon>Acidobacteriota</taxon>
        <taxon>Terriglobia</taxon>
        <taxon>Terriglobales</taxon>
        <taxon>Acidobacteriaceae</taxon>
        <taxon>Tunturiibacter</taxon>
    </lineage>
</organism>